<keyword evidence="9" id="KW-1185">Reference proteome</keyword>
<dbReference type="PANTHER" id="PTHR30290:SF10">
    <property type="entry name" value="PERIPLASMIC OLIGOPEPTIDE-BINDING PROTEIN-RELATED"/>
    <property type="match status" value="1"/>
</dbReference>
<evidence type="ECO:0000256" key="3">
    <source>
        <dbReference type="ARBA" id="ARBA00022448"/>
    </source>
</evidence>
<evidence type="ECO:0000259" key="7">
    <source>
        <dbReference type="Pfam" id="PF00496"/>
    </source>
</evidence>
<dbReference type="PANTHER" id="PTHR30290">
    <property type="entry name" value="PERIPLASMIC BINDING COMPONENT OF ABC TRANSPORTER"/>
    <property type="match status" value="1"/>
</dbReference>
<feature type="chain" id="PRO_5045629757" description="Solute-binding protein family 5 domain-containing protein" evidence="6">
    <location>
        <begin position="25"/>
        <end position="612"/>
    </location>
</feature>
<dbReference type="Gene3D" id="3.90.76.10">
    <property type="entry name" value="Dipeptide-binding Protein, Domain 1"/>
    <property type="match status" value="1"/>
</dbReference>
<name>A0ABP9JP26_9MICO</name>
<reference evidence="9" key="1">
    <citation type="journal article" date="2019" name="Int. J. Syst. Evol. Microbiol.">
        <title>The Global Catalogue of Microorganisms (GCM) 10K type strain sequencing project: providing services to taxonomists for standard genome sequencing and annotation.</title>
        <authorList>
            <consortium name="The Broad Institute Genomics Platform"/>
            <consortium name="The Broad Institute Genome Sequencing Center for Infectious Disease"/>
            <person name="Wu L."/>
            <person name="Ma J."/>
        </authorList>
    </citation>
    <scope>NUCLEOTIDE SEQUENCE [LARGE SCALE GENOMIC DNA]</scope>
    <source>
        <strain evidence="9">JCM 17687</strain>
    </source>
</reference>
<evidence type="ECO:0000313" key="9">
    <source>
        <dbReference type="Proteomes" id="UP001500427"/>
    </source>
</evidence>
<dbReference type="PROSITE" id="PS51257">
    <property type="entry name" value="PROKAR_LIPOPROTEIN"/>
    <property type="match status" value="1"/>
</dbReference>
<accession>A0ABP9JP26</accession>
<dbReference type="EMBL" id="BAABIW010000028">
    <property type="protein sequence ID" value="GAA5035610.1"/>
    <property type="molecule type" value="Genomic_DNA"/>
</dbReference>
<proteinExistence type="inferred from homology"/>
<sequence length="612" mass="62344">MPARLVRPSVVAALGVLALATASACTSEAPAGQVSATRSTPATSADPTSTPTGTATTPASARPLVVDAVFDHTTLDPTRQFDRTGSMLSHALYETLTTLDPDDPTKVVPGLADYTIAPEGRWLTLRLREGVVFSDGSPMTTDDVLFTLERAKGLRGPASSILGSVTALKVDDRTVTLSSPGSNFALPAILANPAFGILNSAAVKSHGGTIGPGDTAAAWLSTHSAGSGPYVLDGVTGTREVRLTANPSRVGTEPAFPEVVLRNRTPREQLADVTSGAADLVLDLSASQANATATKAPGPAVTVTTVRSSSLAYLALNRTKGLNRWTADPDFAQAVRLGIDRGALGLAVPGATPAAGLVPAGIVGALDDLSPTAGLPSTPATSGSSAAPGTTPTGTPTPGATPGATSAAPTATATDVPTVPDGIPSPVVTMPVVPERDLVRAKAALARSGYAGQAIPLTYAADLPVQGVPTSALAGLVRAQLAQVGITVVLNPAPAREALAAYRSGRSAFSLWGWSPDYPDPENYLAFAPGELVGLRSGWTRGSDPLVDDLTEGARDSVGDDRAAAYAAWQVAMNARSPFVPLIQPSTRFASGPRVAQVPGNPVWTLDLARIR</sequence>
<evidence type="ECO:0000256" key="6">
    <source>
        <dbReference type="SAM" id="SignalP"/>
    </source>
</evidence>
<dbReference type="PIRSF" id="PIRSF002741">
    <property type="entry name" value="MppA"/>
    <property type="match status" value="1"/>
</dbReference>
<keyword evidence="3" id="KW-0813">Transport</keyword>
<feature type="signal peptide" evidence="6">
    <location>
        <begin position="1"/>
        <end position="24"/>
    </location>
</feature>
<evidence type="ECO:0000256" key="4">
    <source>
        <dbReference type="ARBA" id="ARBA00022729"/>
    </source>
</evidence>
<organism evidence="8 9">
    <name type="scientific">Terrabacter aeriphilus</name>
    <dbReference type="NCBI Taxonomy" id="515662"/>
    <lineage>
        <taxon>Bacteria</taxon>
        <taxon>Bacillati</taxon>
        <taxon>Actinomycetota</taxon>
        <taxon>Actinomycetes</taxon>
        <taxon>Micrococcales</taxon>
        <taxon>Intrasporangiaceae</taxon>
        <taxon>Terrabacter</taxon>
    </lineage>
</organism>
<protein>
    <recommendedName>
        <fullName evidence="7">Solute-binding protein family 5 domain-containing protein</fullName>
    </recommendedName>
</protein>
<evidence type="ECO:0000313" key="8">
    <source>
        <dbReference type="EMBL" id="GAA5035610.1"/>
    </source>
</evidence>
<comment type="similarity">
    <text evidence="2">Belongs to the bacterial solute-binding protein 5 family.</text>
</comment>
<evidence type="ECO:0000256" key="2">
    <source>
        <dbReference type="ARBA" id="ARBA00005695"/>
    </source>
</evidence>
<evidence type="ECO:0000256" key="5">
    <source>
        <dbReference type="SAM" id="MobiDB-lite"/>
    </source>
</evidence>
<feature type="compositionally biased region" description="Low complexity" evidence="5">
    <location>
        <begin position="376"/>
        <end position="414"/>
    </location>
</feature>
<dbReference type="InterPro" id="IPR030678">
    <property type="entry name" value="Peptide/Ni-bd"/>
</dbReference>
<dbReference type="Gene3D" id="3.40.190.10">
    <property type="entry name" value="Periplasmic binding protein-like II"/>
    <property type="match status" value="1"/>
</dbReference>
<feature type="region of interest" description="Disordered" evidence="5">
    <location>
        <begin position="373"/>
        <end position="422"/>
    </location>
</feature>
<gene>
    <name evidence="8" type="ORF">GCM10023258_37690</name>
</gene>
<feature type="compositionally biased region" description="Low complexity" evidence="5">
    <location>
        <begin position="35"/>
        <end position="60"/>
    </location>
</feature>
<dbReference type="Pfam" id="PF00496">
    <property type="entry name" value="SBP_bac_5"/>
    <property type="match status" value="1"/>
</dbReference>
<dbReference type="Proteomes" id="UP001500427">
    <property type="component" value="Unassembled WGS sequence"/>
</dbReference>
<dbReference type="RefSeq" id="WP_345509070.1">
    <property type="nucleotide sequence ID" value="NZ_BAABIW010000028.1"/>
</dbReference>
<dbReference type="InterPro" id="IPR039424">
    <property type="entry name" value="SBP_5"/>
</dbReference>
<dbReference type="SUPFAM" id="SSF53850">
    <property type="entry name" value="Periplasmic binding protein-like II"/>
    <property type="match status" value="1"/>
</dbReference>
<evidence type="ECO:0000256" key="1">
    <source>
        <dbReference type="ARBA" id="ARBA00004196"/>
    </source>
</evidence>
<dbReference type="Gene3D" id="3.10.105.10">
    <property type="entry name" value="Dipeptide-binding Protein, Domain 3"/>
    <property type="match status" value="2"/>
</dbReference>
<dbReference type="InterPro" id="IPR000914">
    <property type="entry name" value="SBP_5_dom"/>
</dbReference>
<keyword evidence="4 6" id="KW-0732">Signal</keyword>
<comment type="caution">
    <text evidence="8">The sequence shown here is derived from an EMBL/GenBank/DDBJ whole genome shotgun (WGS) entry which is preliminary data.</text>
</comment>
<feature type="domain" description="Solute-binding protein family 5" evidence="7">
    <location>
        <begin position="106"/>
        <end position="526"/>
    </location>
</feature>
<feature type="region of interest" description="Disordered" evidence="5">
    <location>
        <begin position="28"/>
        <end position="60"/>
    </location>
</feature>
<comment type="subcellular location">
    <subcellularLocation>
        <location evidence="1">Cell envelope</location>
    </subcellularLocation>
</comment>